<evidence type="ECO:0000256" key="1">
    <source>
        <dbReference type="SAM" id="SignalP"/>
    </source>
</evidence>
<accession>A0A0C9SDP8</accession>
<proteinExistence type="evidence at transcript level"/>
<feature type="chain" id="PRO_5002219806" evidence="1">
    <location>
        <begin position="35"/>
        <end position="149"/>
    </location>
</feature>
<organism evidence="2">
    <name type="scientific">Amblyomma americanum</name>
    <name type="common">Lone star tick</name>
    <dbReference type="NCBI Taxonomy" id="6943"/>
    <lineage>
        <taxon>Eukaryota</taxon>
        <taxon>Metazoa</taxon>
        <taxon>Ecdysozoa</taxon>
        <taxon>Arthropoda</taxon>
        <taxon>Chelicerata</taxon>
        <taxon>Arachnida</taxon>
        <taxon>Acari</taxon>
        <taxon>Parasitiformes</taxon>
        <taxon>Ixodida</taxon>
        <taxon>Ixodoidea</taxon>
        <taxon>Ixodidae</taxon>
        <taxon>Amblyomminae</taxon>
        <taxon>Amblyomma</taxon>
    </lineage>
</organism>
<keyword evidence="1" id="KW-0732">Signal</keyword>
<feature type="signal peptide" evidence="1">
    <location>
        <begin position="1"/>
        <end position="34"/>
    </location>
</feature>
<dbReference type="AlphaFoldDB" id="A0A0C9SDP8"/>
<reference evidence="2" key="1">
    <citation type="journal article" date="2015" name="PLoS ONE">
        <title>An Insight into the Sialome of the Lone Star Tick, Amblyomma americanum, with a Glimpse on Its Time Dependent Gene Expression.</title>
        <authorList>
            <person name="Karim S."/>
            <person name="Ribeiro J.M."/>
        </authorList>
    </citation>
    <scope>NUCLEOTIDE SEQUENCE</scope>
    <source>
        <tissue evidence="2">Salivary gland</tissue>
    </source>
</reference>
<protein>
    <submittedName>
        <fullName evidence="2">Putative secreted protein</fullName>
    </submittedName>
</protein>
<name>A0A0C9SDP8_AMBAM</name>
<sequence length="149" mass="16275">MCPQSATPQRLMTSALAAFIGTVLFLKFAAGSQAQTEGDTYATLPSEIDEEANIGEMLNANHPAKGVTQAQLSKELDTMGPLAVEGLLAYYNDKKVEISETRPQGSGEALIWKLLFYGFSKTAMKSLIQQVEYDVMVVDWKDAAAFPKY</sequence>
<feature type="non-terminal residue" evidence="2">
    <location>
        <position position="149"/>
    </location>
</feature>
<dbReference type="EMBL" id="GBZX01000538">
    <property type="protein sequence ID" value="JAG92202.1"/>
    <property type="molecule type" value="mRNA"/>
</dbReference>
<evidence type="ECO:0000313" key="2">
    <source>
        <dbReference type="EMBL" id="JAG92202.1"/>
    </source>
</evidence>